<reference evidence="2" key="1">
    <citation type="submission" date="2016-04" db="EMBL/GenBank/DDBJ databases">
        <authorList>
            <person name="Evans L.H."/>
            <person name="Alamgir A."/>
            <person name="Owens N."/>
            <person name="Weber N.D."/>
            <person name="Virtaneva K."/>
            <person name="Barbian K."/>
            <person name="Babar A."/>
            <person name="Rosenke K."/>
        </authorList>
    </citation>
    <scope>NUCLEOTIDE SEQUENCE</scope>
    <source>
        <strain evidence="2">86-1</strain>
    </source>
</reference>
<keyword evidence="1" id="KW-0732">Signal</keyword>
<evidence type="ECO:0000313" key="2">
    <source>
        <dbReference type="EMBL" id="SBW03349.1"/>
    </source>
</evidence>
<protein>
    <recommendedName>
        <fullName evidence="3">Outer membrane protein beta-barrel domain-containing protein</fullName>
    </recommendedName>
</protein>
<dbReference type="RefSeq" id="WP_296942483.1">
    <property type="nucleotide sequence ID" value="NZ_LT599032.1"/>
</dbReference>
<accession>A0A212JV62</accession>
<dbReference type="EMBL" id="FLUM01000003">
    <property type="protein sequence ID" value="SBW03349.1"/>
    <property type="molecule type" value="Genomic_DNA"/>
</dbReference>
<organism evidence="2">
    <name type="scientific">uncultured Dysgonomonas sp</name>
    <dbReference type="NCBI Taxonomy" id="206096"/>
    <lineage>
        <taxon>Bacteria</taxon>
        <taxon>Pseudomonadati</taxon>
        <taxon>Bacteroidota</taxon>
        <taxon>Bacteroidia</taxon>
        <taxon>Bacteroidales</taxon>
        <taxon>Dysgonomonadaceae</taxon>
        <taxon>Dysgonomonas</taxon>
        <taxon>environmental samples</taxon>
    </lineage>
</organism>
<sequence>MKQLIIILVFSLSAISVFADDIKQPQDTIIRTVVTETVTDTITGLVTTTRTETEKIIPTVIEPESSVMYDGSSYNFIFSWKKKKRLSPHWTGIGMGFMNYDDIPNGRLKMSTSHNFTVNLVDFHKQIKNSNWLLVSGIGSEWSRYHFDDNSALTKRNGITVFEPAPEGVNYKATQLIAYYVTIPLLLEYQTSNFHISGGVVGFLKYYSKSQVKFKDEEGTHKVSMGQDLNIRPIDMRFRLQMGINDVGVYAYYAPFSMFSKDKGPDLKTYTIGVMIGI</sequence>
<feature type="signal peptide" evidence="1">
    <location>
        <begin position="1"/>
        <end position="19"/>
    </location>
</feature>
<proteinExistence type="predicted"/>
<evidence type="ECO:0000256" key="1">
    <source>
        <dbReference type="SAM" id="SignalP"/>
    </source>
</evidence>
<evidence type="ECO:0008006" key="3">
    <source>
        <dbReference type="Google" id="ProtNLM"/>
    </source>
</evidence>
<dbReference type="AlphaFoldDB" id="A0A212JV62"/>
<feature type="chain" id="PRO_5012148835" description="Outer membrane protein beta-barrel domain-containing protein" evidence="1">
    <location>
        <begin position="20"/>
        <end position="278"/>
    </location>
</feature>
<gene>
    <name evidence="2" type="ORF">KL86DYS1_30552</name>
</gene>
<name>A0A212JV62_9BACT</name>